<gene>
    <name evidence="6" type="ORF">ACFOOG_04215</name>
</gene>
<dbReference type="Gene3D" id="1.20.1250.20">
    <property type="entry name" value="MFS general substrate transporter like domains"/>
    <property type="match status" value="1"/>
</dbReference>
<feature type="domain" description="Major facilitator superfamily (MFS) profile" evidence="5">
    <location>
        <begin position="226"/>
        <end position="411"/>
    </location>
</feature>
<evidence type="ECO:0000256" key="1">
    <source>
        <dbReference type="ARBA" id="ARBA00022692"/>
    </source>
</evidence>
<evidence type="ECO:0000313" key="6">
    <source>
        <dbReference type="EMBL" id="MFC3852033.1"/>
    </source>
</evidence>
<proteinExistence type="predicted"/>
<dbReference type="Pfam" id="PF07690">
    <property type="entry name" value="MFS_1"/>
    <property type="match status" value="1"/>
</dbReference>
<evidence type="ECO:0000313" key="7">
    <source>
        <dbReference type="Proteomes" id="UP001595617"/>
    </source>
</evidence>
<name>A0ABV7ZTZ6_9GAMM</name>
<feature type="transmembrane region" description="Helical" evidence="4">
    <location>
        <begin position="74"/>
        <end position="94"/>
    </location>
</feature>
<dbReference type="RefSeq" id="WP_380693709.1">
    <property type="nucleotide sequence ID" value="NZ_JBHRYR010000002.1"/>
</dbReference>
<accession>A0ABV7ZTZ6</accession>
<keyword evidence="2 4" id="KW-1133">Transmembrane helix</keyword>
<feature type="transmembrane region" description="Helical" evidence="4">
    <location>
        <begin position="293"/>
        <end position="311"/>
    </location>
</feature>
<dbReference type="InterPro" id="IPR020846">
    <property type="entry name" value="MFS_dom"/>
</dbReference>
<feature type="transmembrane region" description="Helical" evidence="4">
    <location>
        <begin position="134"/>
        <end position="153"/>
    </location>
</feature>
<dbReference type="SUPFAM" id="SSF103473">
    <property type="entry name" value="MFS general substrate transporter"/>
    <property type="match status" value="1"/>
</dbReference>
<keyword evidence="3 4" id="KW-0472">Membrane</keyword>
<feature type="transmembrane region" description="Helical" evidence="4">
    <location>
        <begin position="45"/>
        <end position="67"/>
    </location>
</feature>
<feature type="transmembrane region" description="Helical" evidence="4">
    <location>
        <begin position="267"/>
        <end position="286"/>
    </location>
</feature>
<evidence type="ECO:0000256" key="4">
    <source>
        <dbReference type="SAM" id="Phobius"/>
    </source>
</evidence>
<comment type="caution">
    <text evidence="6">The sequence shown here is derived from an EMBL/GenBank/DDBJ whole genome shotgun (WGS) entry which is preliminary data.</text>
</comment>
<dbReference type="InterPro" id="IPR011701">
    <property type="entry name" value="MFS"/>
</dbReference>
<protein>
    <submittedName>
        <fullName evidence="6">MFS transporter</fullName>
    </submittedName>
</protein>
<dbReference type="Proteomes" id="UP001595617">
    <property type="component" value="Unassembled WGS sequence"/>
</dbReference>
<dbReference type="PROSITE" id="PS50850">
    <property type="entry name" value="MFS"/>
    <property type="match status" value="1"/>
</dbReference>
<keyword evidence="7" id="KW-1185">Reference proteome</keyword>
<dbReference type="EMBL" id="JBHRYR010000002">
    <property type="protein sequence ID" value="MFC3852033.1"/>
    <property type="molecule type" value="Genomic_DNA"/>
</dbReference>
<dbReference type="PANTHER" id="PTHR23534">
    <property type="entry name" value="MFS PERMEASE"/>
    <property type="match status" value="1"/>
</dbReference>
<feature type="transmembrane region" description="Helical" evidence="4">
    <location>
        <begin position="226"/>
        <end position="247"/>
    </location>
</feature>
<evidence type="ECO:0000259" key="5">
    <source>
        <dbReference type="PROSITE" id="PS50850"/>
    </source>
</evidence>
<feature type="transmembrane region" description="Helical" evidence="4">
    <location>
        <begin position="357"/>
        <end position="376"/>
    </location>
</feature>
<evidence type="ECO:0000256" key="2">
    <source>
        <dbReference type="ARBA" id="ARBA00022989"/>
    </source>
</evidence>
<dbReference type="PANTHER" id="PTHR23534:SF1">
    <property type="entry name" value="MAJOR FACILITATOR SUPERFAMILY PROTEIN"/>
    <property type="match status" value="1"/>
</dbReference>
<feature type="transmembrane region" description="Helical" evidence="4">
    <location>
        <begin position="317"/>
        <end position="336"/>
    </location>
</feature>
<feature type="transmembrane region" description="Helical" evidence="4">
    <location>
        <begin position="382"/>
        <end position="400"/>
    </location>
</feature>
<evidence type="ECO:0000256" key="3">
    <source>
        <dbReference type="ARBA" id="ARBA00023136"/>
    </source>
</evidence>
<organism evidence="6 7">
    <name type="scientific">Saccharospirillum mangrovi</name>
    <dbReference type="NCBI Taxonomy" id="2161747"/>
    <lineage>
        <taxon>Bacteria</taxon>
        <taxon>Pseudomonadati</taxon>
        <taxon>Pseudomonadota</taxon>
        <taxon>Gammaproteobacteria</taxon>
        <taxon>Oceanospirillales</taxon>
        <taxon>Saccharospirillaceae</taxon>
        <taxon>Saccharospirillum</taxon>
    </lineage>
</organism>
<dbReference type="InterPro" id="IPR036259">
    <property type="entry name" value="MFS_trans_sf"/>
</dbReference>
<feature type="transmembrane region" description="Helical" evidence="4">
    <location>
        <begin position="12"/>
        <end position="39"/>
    </location>
</feature>
<keyword evidence="1 4" id="KW-0812">Transmembrane</keyword>
<feature type="transmembrane region" description="Helical" evidence="4">
    <location>
        <begin position="100"/>
        <end position="122"/>
    </location>
</feature>
<reference evidence="7" key="1">
    <citation type="journal article" date="2019" name="Int. J. Syst. Evol. Microbiol.">
        <title>The Global Catalogue of Microorganisms (GCM) 10K type strain sequencing project: providing services to taxonomists for standard genome sequencing and annotation.</title>
        <authorList>
            <consortium name="The Broad Institute Genomics Platform"/>
            <consortium name="The Broad Institute Genome Sequencing Center for Infectious Disease"/>
            <person name="Wu L."/>
            <person name="Ma J."/>
        </authorList>
    </citation>
    <scope>NUCLEOTIDE SEQUENCE [LARGE SCALE GENOMIC DNA]</scope>
    <source>
        <strain evidence="7">IBRC 10765</strain>
    </source>
</reference>
<sequence>MTFKREKTNVGLLVGSQILFLITSITVMTLSGVVGLQLAPSPALATLPVTGMMLGALVFTLPASLLMKQIGRRLGFLIGASVGGIGGGVVSVAGVVSGSFWLFFAGSLLFGLYQGFATYYRFAAAEVASDGFKPRALSLVMAGGVFAAFLGPWNASHSHGLVSHAMHDTGTMAHGLADAANAGPYLMLALLGGLAVILLAFLRVPKVIEDAAYGAARTFGEIAQQGVFRVALLCSVVGYSVMVLVMTATPLAMTAQGYSMNQIATVMQWHVLGMFAPSFFTGSLIVRFGVYRILLAGSLALLLAFTTALSGPGFGQFLVALILLGIGWNFLFIGGSNLLTQAHTPAERGTVQGVNDFLIFALVALSSLLSGVLFYAVGWSGIQWLMLPFALITGLVVWRYQRVQTAVASVL</sequence>
<feature type="transmembrane region" description="Helical" evidence="4">
    <location>
        <begin position="185"/>
        <end position="205"/>
    </location>
</feature>